<dbReference type="GO" id="GO:0005948">
    <property type="term" value="C:acetolactate synthase complex"/>
    <property type="evidence" value="ECO:0007669"/>
    <property type="project" value="TreeGrafter"/>
</dbReference>
<dbReference type="Gene3D" id="3.40.50.970">
    <property type="match status" value="2"/>
</dbReference>
<feature type="domain" description="Thiamine pyrophosphate enzyme TPP-binding" evidence="3">
    <location>
        <begin position="401"/>
        <end position="550"/>
    </location>
</feature>
<feature type="domain" description="Thiamine pyrophosphate enzyme N-terminal TPP-binding" evidence="4">
    <location>
        <begin position="7"/>
        <end position="133"/>
    </location>
</feature>
<protein>
    <submittedName>
        <fullName evidence="5">Thiamine pyrophosphate-requiring protein</fullName>
    </submittedName>
</protein>
<dbReference type="GO" id="GO:0050660">
    <property type="term" value="F:flavin adenine dinucleotide binding"/>
    <property type="evidence" value="ECO:0007669"/>
    <property type="project" value="TreeGrafter"/>
</dbReference>
<dbReference type="EMBL" id="CP060010">
    <property type="protein sequence ID" value="QTN35114.1"/>
    <property type="molecule type" value="Genomic_DNA"/>
</dbReference>
<evidence type="ECO:0000259" key="4">
    <source>
        <dbReference type="Pfam" id="PF02776"/>
    </source>
</evidence>
<dbReference type="KEGG" id="cact:HZ995_11535"/>
<dbReference type="SUPFAM" id="SSF52467">
    <property type="entry name" value="DHS-like NAD/FAD-binding domain"/>
    <property type="match status" value="1"/>
</dbReference>
<sequence length="559" mass="59557">MTEQVSAGEAILRSLKSNGVDYLFINPGSDFAPVIETYAKTGGEEIPEAVTAAHENVVVTMAHGYYLATGKMAAAAVHVNVGLANAAMGLLNAHSDDVPIFMMSGRNPLTEGQRMGSRHTPIQYGQEMFDQTAIVREAVKWDYELRYAENAADLVSRGSSVARMEPQGAVYLSLPREPLCELTDMPGAPTQVAPAVPYPNPDAIADLAAKLAAAKNPLIICSRGDVDGEVSAEIMAIAEENSIAVSEVFVTRNVLPTDWKNGVGGNIAAHIPDADVVLVVDASVAWIEAKASPNADAEVIHMGPDPMFTRIPVRGYKTTAAIPCNTVAGLKALRAALPGQPNATRQEEIEARHAKFRERMTSKVEQGSQGLANKPWIAKCISDILGDGTVFAERGGPLPLYNVKGPNQWFGNAQAGGLGWGLPAALGYQLANRDKLTVCVIGDGSYMFANPIACHQVASAQHLPLLTIILNNGSWDAVRISTLDIYPDGEASKANHVPMVPFTPTPSYGDIAGASGCYAETIEKAEDFPAALQRALKVIQEEKRQVLLDVHVGMDDGEK</sequence>
<dbReference type="InterPro" id="IPR045229">
    <property type="entry name" value="TPP_enz"/>
</dbReference>
<evidence type="ECO:0000313" key="5">
    <source>
        <dbReference type="EMBL" id="QTN35114.1"/>
    </source>
</evidence>
<dbReference type="Gene3D" id="3.40.50.1220">
    <property type="entry name" value="TPP-binding domain"/>
    <property type="match status" value="1"/>
</dbReference>
<dbReference type="RefSeq" id="WP_209355800.1">
    <property type="nucleotide sequence ID" value="NZ_CP060010.1"/>
</dbReference>
<dbReference type="NCBIfam" id="NF006203">
    <property type="entry name" value="PRK08327.1"/>
    <property type="match status" value="1"/>
</dbReference>
<dbReference type="CDD" id="cd02002">
    <property type="entry name" value="TPP_BFDC"/>
    <property type="match status" value="1"/>
</dbReference>
<dbReference type="GO" id="GO:0030976">
    <property type="term" value="F:thiamine pyrophosphate binding"/>
    <property type="evidence" value="ECO:0007669"/>
    <property type="project" value="InterPro"/>
</dbReference>
<accession>A0A975EN82</accession>
<dbReference type="GO" id="GO:0009099">
    <property type="term" value="P:L-valine biosynthetic process"/>
    <property type="evidence" value="ECO:0007669"/>
    <property type="project" value="TreeGrafter"/>
</dbReference>
<dbReference type="CDD" id="cd07035">
    <property type="entry name" value="TPP_PYR_POX_like"/>
    <property type="match status" value="1"/>
</dbReference>
<dbReference type="InterPro" id="IPR011766">
    <property type="entry name" value="TPP_enzyme_TPP-bd"/>
</dbReference>
<dbReference type="AlphaFoldDB" id="A0A975EN82"/>
<dbReference type="SUPFAM" id="SSF52518">
    <property type="entry name" value="Thiamin diphosphate-binding fold (THDP-binding)"/>
    <property type="match status" value="2"/>
</dbReference>
<evidence type="ECO:0000256" key="2">
    <source>
        <dbReference type="ARBA" id="ARBA00023052"/>
    </source>
</evidence>
<organism evidence="5 6">
    <name type="scientific">Cognatishimia activa</name>
    <dbReference type="NCBI Taxonomy" id="1715691"/>
    <lineage>
        <taxon>Bacteria</taxon>
        <taxon>Pseudomonadati</taxon>
        <taxon>Pseudomonadota</taxon>
        <taxon>Alphaproteobacteria</taxon>
        <taxon>Rhodobacterales</taxon>
        <taxon>Paracoccaceae</taxon>
        <taxon>Cognatishimia</taxon>
    </lineage>
</organism>
<dbReference type="InterPro" id="IPR029035">
    <property type="entry name" value="DHS-like_NAD/FAD-binding_dom"/>
</dbReference>
<dbReference type="InterPro" id="IPR012001">
    <property type="entry name" value="Thiamin_PyroP_enz_TPP-bd_dom"/>
</dbReference>
<evidence type="ECO:0000259" key="3">
    <source>
        <dbReference type="Pfam" id="PF02775"/>
    </source>
</evidence>
<dbReference type="Pfam" id="PF02776">
    <property type="entry name" value="TPP_enzyme_N"/>
    <property type="match status" value="1"/>
</dbReference>
<keyword evidence="2" id="KW-0786">Thiamine pyrophosphate</keyword>
<dbReference type="InterPro" id="IPR029061">
    <property type="entry name" value="THDP-binding"/>
</dbReference>
<comment type="similarity">
    <text evidence="1">Belongs to the TPP enzyme family.</text>
</comment>
<dbReference type="Pfam" id="PF02775">
    <property type="entry name" value="TPP_enzyme_C"/>
    <property type="match status" value="1"/>
</dbReference>
<reference evidence="5" key="1">
    <citation type="submission" date="2020-07" db="EMBL/GenBank/DDBJ databases">
        <title>Genome sequences of bacteria associated with the marine, planktonic diatom Thalassiosira profunda strain ECT2AJA-044.</title>
        <authorList>
            <person name="Gargas C.B."/>
            <person name="Roberts W.R."/>
            <person name="Alverson A.J."/>
        </authorList>
    </citation>
    <scope>NUCLEOTIDE SEQUENCE</scope>
    <source>
        <strain evidence="5">ECT2AJA-044</strain>
    </source>
</reference>
<dbReference type="GO" id="GO:0009097">
    <property type="term" value="P:isoleucine biosynthetic process"/>
    <property type="evidence" value="ECO:0007669"/>
    <property type="project" value="TreeGrafter"/>
</dbReference>
<dbReference type="PANTHER" id="PTHR18968">
    <property type="entry name" value="THIAMINE PYROPHOSPHATE ENZYMES"/>
    <property type="match status" value="1"/>
</dbReference>
<dbReference type="GO" id="GO:0003984">
    <property type="term" value="F:acetolactate synthase activity"/>
    <property type="evidence" value="ECO:0007669"/>
    <property type="project" value="TreeGrafter"/>
</dbReference>
<name>A0A975EN82_9RHOB</name>
<evidence type="ECO:0000313" key="6">
    <source>
        <dbReference type="Proteomes" id="UP000665026"/>
    </source>
</evidence>
<dbReference type="Proteomes" id="UP000665026">
    <property type="component" value="Chromosome"/>
</dbReference>
<evidence type="ECO:0000256" key="1">
    <source>
        <dbReference type="ARBA" id="ARBA00007812"/>
    </source>
</evidence>
<gene>
    <name evidence="5" type="ORF">HZ995_11535</name>
</gene>
<proteinExistence type="inferred from homology"/>
<dbReference type="PANTHER" id="PTHR18968:SF164">
    <property type="entry name" value="PYRUVATE DECARBOXYLASE"/>
    <property type="match status" value="1"/>
</dbReference>